<proteinExistence type="predicted"/>
<evidence type="ECO:0000256" key="2">
    <source>
        <dbReference type="PROSITE-ProRule" id="PRU01213"/>
    </source>
</evidence>
<dbReference type="SUPFAM" id="SSF50331">
    <property type="entry name" value="MOP-like"/>
    <property type="match status" value="2"/>
</dbReference>
<dbReference type="InterPro" id="IPR004606">
    <property type="entry name" value="Mop_domain"/>
</dbReference>
<feature type="domain" description="Mop" evidence="3">
    <location>
        <begin position="2"/>
        <end position="68"/>
    </location>
</feature>
<keyword evidence="4" id="KW-0418">Kinase</keyword>
<dbReference type="EMBL" id="JWIO01000015">
    <property type="protein sequence ID" value="KLL11363.1"/>
    <property type="molecule type" value="Genomic_DNA"/>
</dbReference>
<keyword evidence="5" id="KW-1185">Reference proteome</keyword>
<dbReference type="Proteomes" id="UP000035425">
    <property type="component" value="Unassembled WGS sequence"/>
</dbReference>
<gene>
    <name evidence="4" type="ORF">FrCorBMG51_11350</name>
</gene>
<dbReference type="PROSITE" id="PS51866">
    <property type="entry name" value="MOP"/>
    <property type="match status" value="2"/>
</dbReference>
<feature type="domain" description="Mop" evidence="3">
    <location>
        <begin position="73"/>
        <end position="139"/>
    </location>
</feature>
<reference evidence="4 5" key="1">
    <citation type="submission" date="2014-12" db="EMBL/GenBank/DDBJ databases">
        <title>Frankia sp. BMG5.1 draft genome.</title>
        <authorList>
            <person name="Gtari M."/>
            <person name="Ghodhbane-Gtari F."/>
            <person name="Nouioui I."/>
            <person name="Ktari A."/>
            <person name="Hezbri K."/>
            <person name="Mimouni W."/>
            <person name="Sbissi I."/>
            <person name="Ayari A."/>
            <person name="Yamanaka T."/>
            <person name="Normand P."/>
            <person name="Tisa L.S."/>
            <person name="Boudabous A."/>
        </authorList>
    </citation>
    <scope>NUCLEOTIDE SEQUENCE [LARGE SCALE GENOMIC DNA]</scope>
    <source>
        <strain evidence="4 5">BMG5.1</strain>
    </source>
</reference>
<dbReference type="GO" id="GO:0016301">
    <property type="term" value="F:kinase activity"/>
    <property type="evidence" value="ECO:0007669"/>
    <property type="project" value="UniProtKB-KW"/>
</dbReference>
<accession>A0ABR5F3S6</accession>
<dbReference type="PANTHER" id="PTHR30432">
    <property type="entry name" value="TRANSCRIPTIONAL REGULATOR MODE"/>
    <property type="match status" value="1"/>
</dbReference>
<evidence type="ECO:0000313" key="4">
    <source>
        <dbReference type="EMBL" id="KLL11363.1"/>
    </source>
</evidence>
<keyword evidence="4" id="KW-0808">Transferase</keyword>
<dbReference type="Gene3D" id="2.40.50.100">
    <property type="match status" value="2"/>
</dbReference>
<dbReference type="NCBIfam" id="TIGR00638">
    <property type="entry name" value="Mop"/>
    <property type="match status" value="2"/>
</dbReference>
<evidence type="ECO:0000259" key="3">
    <source>
        <dbReference type="PROSITE" id="PS51866"/>
    </source>
</evidence>
<name>A0ABR5F3S6_9ACTN</name>
<sequence>MSISIRNQLSGTVTEITSGEAISAVKIRLAAGQEVVAAVTTEAVRELGITNGAQVQILVKATEVSLAVGEVSGLSIRNQIPGTITAIDQGGAIAIVKVAVEGGETITSAITKAAVGDLGLAAGSAVTVLIKSTEISIAAP</sequence>
<comment type="caution">
    <text evidence="4">The sequence shown here is derived from an EMBL/GenBank/DDBJ whole genome shotgun (WGS) entry which is preliminary data.</text>
</comment>
<dbReference type="InterPro" id="IPR051815">
    <property type="entry name" value="Molybdate_resp_trans_reg"/>
</dbReference>
<evidence type="ECO:0000313" key="5">
    <source>
        <dbReference type="Proteomes" id="UP000035425"/>
    </source>
</evidence>
<dbReference type="PANTHER" id="PTHR30432:SF1">
    <property type="entry name" value="DNA-BINDING TRANSCRIPTIONAL DUAL REGULATOR MODE"/>
    <property type="match status" value="1"/>
</dbReference>
<dbReference type="Pfam" id="PF03459">
    <property type="entry name" value="TOBE"/>
    <property type="match status" value="2"/>
</dbReference>
<keyword evidence="1 2" id="KW-0500">Molybdenum</keyword>
<dbReference type="InterPro" id="IPR008995">
    <property type="entry name" value="Mo/tungstate-bd_C_term_dom"/>
</dbReference>
<organism evidence="4 5">
    <name type="scientific">Protofrankia coriariae</name>
    <dbReference type="NCBI Taxonomy" id="1562887"/>
    <lineage>
        <taxon>Bacteria</taxon>
        <taxon>Bacillati</taxon>
        <taxon>Actinomycetota</taxon>
        <taxon>Actinomycetes</taxon>
        <taxon>Frankiales</taxon>
        <taxon>Frankiaceae</taxon>
        <taxon>Protofrankia</taxon>
    </lineage>
</organism>
<dbReference type="RefSeq" id="WP_047223051.1">
    <property type="nucleotide sequence ID" value="NZ_JWIO01000015.1"/>
</dbReference>
<dbReference type="InterPro" id="IPR005116">
    <property type="entry name" value="Transp-assoc_OB_typ1"/>
</dbReference>
<protein>
    <submittedName>
        <fullName evidence="4">Adenylate kinase</fullName>
    </submittedName>
</protein>
<evidence type="ECO:0000256" key="1">
    <source>
        <dbReference type="ARBA" id="ARBA00022505"/>
    </source>
</evidence>